<dbReference type="PROSITE" id="PS50297">
    <property type="entry name" value="ANK_REP_REGION"/>
    <property type="match status" value="2"/>
</dbReference>
<keyword evidence="1" id="KW-0040">ANK repeat</keyword>
<dbReference type="Gene3D" id="3.40.366.10">
    <property type="entry name" value="Malonyl-Coenzyme A Acyl Carrier Protein, domain 2"/>
    <property type="match status" value="1"/>
</dbReference>
<protein>
    <recommendedName>
        <fullName evidence="3">Malonyl-CoA:ACP transacylase (MAT) domain-containing protein</fullName>
    </recommendedName>
</protein>
<dbReference type="PROSITE" id="PS50088">
    <property type="entry name" value="ANK_REPEAT"/>
    <property type="match status" value="2"/>
</dbReference>
<dbReference type="InterPro" id="IPR016035">
    <property type="entry name" value="Acyl_Trfase/lysoPLipase"/>
</dbReference>
<name>A0A2V0P421_9CHLO</name>
<dbReference type="SUPFAM" id="SSF48403">
    <property type="entry name" value="Ankyrin repeat"/>
    <property type="match status" value="1"/>
</dbReference>
<feature type="domain" description="Malonyl-CoA:ACP transacylase (MAT)" evidence="3">
    <location>
        <begin position="289"/>
        <end position="611"/>
    </location>
</feature>
<dbReference type="SUPFAM" id="SSF52151">
    <property type="entry name" value="FabD/lysophospholipase-like"/>
    <property type="match status" value="1"/>
</dbReference>
<dbReference type="Gene3D" id="1.25.40.20">
    <property type="entry name" value="Ankyrin repeat-containing domain"/>
    <property type="match status" value="1"/>
</dbReference>
<organism evidence="4 5">
    <name type="scientific">Raphidocelis subcapitata</name>
    <dbReference type="NCBI Taxonomy" id="307507"/>
    <lineage>
        <taxon>Eukaryota</taxon>
        <taxon>Viridiplantae</taxon>
        <taxon>Chlorophyta</taxon>
        <taxon>core chlorophytes</taxon>
        <taxon>Chlorophyceae</taxon>
        <taxon>CS clade</taxon>
        <taxon>Sphaeropleales</taxon>
        <taxon>Selenastraceae</taxon>
        <taxon>Raphidocelis</taxon>
    </lineage>
</organism>
<dbReference type="InterPro" id="IPR036770">
    <property type="entry name" value="Ankyrin_rpt-contain_sf"/>
</dbReference>
<dbReference type="STRING" id="307507.A0A2V0P421"/>
<evidence type="ECO:0000313" key="4">
    <source>
        <dbReference type="EMBL" id="GBF91835.1"/>
    </source>
</evidence>
<dbReference type="InterPro" id="IPR001227">
    <property type="entry name" value="Ac_transferase_dom_sf"/>
</dbReference>
<dbReference type="Pfam" id="PF00698">
    <property type="entry name" value="Acyl_transf_1"/>
    <property type="match status" value="1"/>
</dbReference>
<proteinExistence type="predicted"/>
<dbReference type="SUPFAM" id="SSF55048">
    <property type="entry name" value="Probable ACP-binding domain of malonyl-CoA ACP transacylase"/>
    <property type="match status" value="1"/>
</dbReference>
<dbReference type="SMART" id="SM00248">
    <property type="entry name" value="ANK"/>
    <property type="match status" value="2"/>
</dbReference>
<evidence type="ECO:0000256" key="2">
    <source>
        <dbReference type="SAM" id="MobiDB-lite"/>
    </source>
</evidence>
<dbReference type="GO" id="GO:0016740">
    <property type="term" value="F:transferase activity"/>
    <property type="evidence" value="ECO:0007669"/>
    <property type="project" value="InterPro"/>
</dbReference>
<evidence type="ECO:0000256" key="1">
    <source>
        <dbReference type="PROSITE-ProRule" id="PRU00023"/>
    </source>
</evidence>
<evidence type="ECO:0000259" key="3">
    <source>
        <dbReference type="SMART" id="SM00827"/>
    </source>
</evidence>
<dbReference type="InterPro" id="IPR052760">
    <property type="entry name" value="Mitochondrial_malonyltrans"/>
</dbReference>
<dbReference type="Pfam" id="PF12796">
    <property type="entry name" value="Ank_2"/>
    <property type="match status" value="1"/>
</dbReference>
<feature type="region of interest" description="Disordered" evidence="2">
    <location>
        <begin position="261"/>
        <end position="286"/>
    </location>
</feature>
<dbReference type="InterPro" id="IPR002110">
    <property type="entry name" value="Ankyrin_rpt"/>
</dbReference>
<gene>
    <name evidence="4" type="ORF">Rsub_04940</name>
</gene>
<feature type="repeat" description="ANK" evidence="1">
    <location>
        <begin position="71"/>
        <end position="107"/>
    </location>
</feature>
<dbReference type="EMBL" id="BDRX01000027">
    <property type="protein sequence ID" value="GBF91835.1"/>
    <property type="molecule type" value="Genomic_DNA"/>
</dbReference>
<dbReference type="InParanoid" id="A0A2V0P421"/>
<sequence length="617" mass="63499">MPRDLGGMGRYPPQPRYQPFAFYTAVRVDPYFVTQDNGAGAPLHFAVTFAQLDMAHHLLNLGAAVNQRDGQGWTPLHRAAHLAHLDGYIEIYEYLLSLGADPSVLSDDVDPYLDPGRKTPLQARGATAGDTLAPPVAVDDEAVRARLEALNARYASVPKAPLPHPDIGDWWALYDYGPETVASWPADFAPPYPEEAKRARDRAARAAARAERKRALAAARVALAADGYSRPFVSAAPAAAAAATEPSAAAAGPAAAPAAMAATQSSPLSSQPPPVDGAGGGGGGPNVFLFPGQGSQAVGMVGPDVAALPAVRAMLKTAGKVLGYDILEVIQKGPQERLDDTAVAQPALLIADLAAAAALDARAPEAARGARAAAGLSLGEYAALTWAGALSFEDALKASQRLGRVVKVRAESMAEAARAGGRPHGMLSVVGLGDSELAALCRDAAGRLGPGTVCEVANKLFPTGRVVSGHNDALDLVQAAALEAGALKAARLAVGGAFHTRLMAPARAALEAALASVKIAPPRVPVWSNVTAAPFPADPDSIRQLLARQLVEPVQWEATLAALAAGQGPEGAPEAARGASEAGARVLHELGPGQQIKSMVRRVSAEAWRGMVNVGAA</sequence>
<dbReference type="PANTHER" id="PTHR47170">
    <property type="entry name" value="MALONYL-COA ACP TRANSACYLASE, ACP-BINDING"/>
    <property type="match status" value="1"/>
</dbReference>
<dbReference type="Gene3D" id="3.30.70.250">
    <property type="entry name" value="Malonyl-CoA ACP transacylase, ACP-binding"/>
    <property type="match status" value="1"/>
</dbReference>
<dbReference type="OrthoDB" id="541883at2759"/>
<evidence type="ECO:0000313" key="5">
    <source>
        <dbReference type="Proteomes" id="UP000247498"/>
    </source>
</evidence>
<dbReference type="InterPro" id="IPR014043">
    <property type="entry name" value="Acyl_transferase_dom"/>
</dbReference>
<keyword evidence="5" id="KW-1185">Reference proteome</keyword>
<dbReference type="InterPro" id="IPR016036">
    <property type="entry name" value="Malonyl_transacylase_ACP-bd"/>
</dbReference>
<reference evidence="4 5" key="1">
    <citation type="journal article" date="2018" name="Sci. Rep.">
        <title>Raphidocelis subcapitata (=Pseudokirchneriella subcapitata) provides an insight into genome evolution and environmental adaptations in the Sphaeropleales.</title>
        <authorList>
            <person name="Suzuki S."/>
            <person name="Yamaguchi H."/>
            <person name="Nakajima N."/>
            <person name="Kawachi M."/>
        </authorList>
    </citation>
    <scope>NUCLEOTIDE SEQUENCE [LARGE SCALE GENOMIC DNA]</scope>
    <source>
        <strain evidence="4 5">NIES-35</strain>
    </source>
</reference>
<accession>A0A2V0P421</accession>
<dbReference type="PANTHER" id="PTHR47170:SF2">
    <property type="entry name" value="MALONYL-COA:ACP TRANSACYLASE (MAT) DOMAIN-CONTAINING PROTEIN"/>
    <property type="match status" value="1"/>
</dbReference>
<comment type="caution">
    <text evidence="4">The sequence shown here is derived from an EMBL/GenBank/DDBJ whole genome shotgun (WGS) entry which is preliminary data.</text>
</comment>
<dbReference type="SMART" id="SM00827">
    <property type="entry name" value="PKS_AT"/>
    <property type="match status" value="1"/>
</dbReference>
<dbReference type="Proteomes" id="UP000247498">
    <property type="component" value="Unassembled WGS sequence"/>
</dbReference>
<dbReference type="AlphaFoldDB" id="A0A2V0P421"/>
<feature type="repeat" description="ANK" evidence="1">
    <location>
        <begin position="38"/>
        <end position="70"/>
    </location>
</feature>